<sequence length="178" mass="18996">MSDPNDLTAREMEVLALAWQCMDNDPKVSTSSLFRNSHLRTATPIDEYLQIDYSKLAELTGYTPGSASVTFGKIKRKLKAKASGTSGGSTTAATPKKAAALRVPRTPKSGKRGATENAATGTPSKKGKKATKPAANDDDDEEFGNFNVKKEEVTDINNGADTFFQEATAYAAAGEDRI</sequence>
<evidence type="ECO:0000313" key="3">
    <source>
        <dbReference type="Proteomes" id="UP001521222"/>
    </source>
</evidence>
<gene>
    <name evidence="2" type="ORF">SLS59_000211</name>
</gene>
<protein>
    <submittedName>
        <fullName evidence="2">Uncharacterized protein</fullName>
    </submittedName>
</protein>
<dbReference type="EMBL" id="JAKIXB020000001">
    <property type="protein sequence ID" value="KAL1611492.1"/>
    <property type="molecule type" value="Genomic_DNA"/>
</dbReference>
<reference evidence="2 3" key="1">
    <citation type="submission" date="2024-02" db="EMBL/GenBank/DDBJ databases">
        <title>De novo assembly and annotation of 12 fungi associated with fruit tree decline syndrome in Ontario, Canada.</title>
        <authorList>
            <person name="Sulman M."/>
            <person name="Ellouze W."/>
            <person name="Ilyukhin E."/>
        </authorList>
    </citation>
    <scope>NUCLEOTIDE SEQUENCE [LARGE SCALE GENOMIC DNA]</scope>
    <source>
        <strain evidence="2 3">M97-236</strain>
    </source>
</reference>
<proteinExistence type="predicted"/>
<comment type="caution">
    <text evidence="2">The sequence shown here is derived from an EMBL/GenBank/DDBJ whole genome shotgun (WGS) entry which is preliminary data.</text>
</comment>
<feature type="region of interest" description="Disordered" evidence="1">
    <location>
        <begin position="80"/>
        <end position="150"/>
    </location>
</feature>
<name>A0ABR3S485_9PLEO</name>
<evidence type="ECO:0000313" key="2">
    <source>
        <dbReference type="EMBL" id="KAL1611492.1"/>
    </source>
</evidence>
<feature type="compositionally biased region" description="Low complexity" evidence="1">
    <location>
        <begin position="82"/>
        <end position="100"/>
    </location>
</feature>
<accession>A0ABR3S485</accession>
<evidence type="ECO:0000256" key="1">
    <source>
        <dbReference type="SAM" id="MobiDB-lite"/>
    </source>
</evidence>
<keyword evidence="3" id="KW-1185">Reference proteome</keyword>
<dbReference type="Proteomes" id="UP001521222">
    <property type="component" value="Unassembled WGS sequence"/>
</dbReference>
<organism evidence="2 3">
    <name type="scientific">Nothophoma quercina</name>
    <dbReference type="NCBI Taxonomy" id="749835"/>
    <lineage>
        <taxon>Eukaryota</taxon>
        <taxon>Fungi</taxon>
        <taxon>Dikarya</taxon>
        <taxon>Ascomycota</taxon>
        <taxon>Pezizomycotina</taxon>
        <taxon>Dothideomycetes</taxon>
        <taxon>Pleosporomycetidae</taxon>
        <taxon>Pleosporales</taxon>
        <taxon>Pleosporineae</taxon>
        <taxon>Didymellaceae</taxon>
        <taxon>Nothophoma</taxon>
    </lineage>
</organism>